<evidence type="ECO:0000256" key="5">
    <source>
        <dbReference type="HAMAP-Rule" id="MF_00168"/>
    </source>
</evidence>
<name>A0AB37I1E0_9ACTN</name>
<keyword evidence="4 5" id="KW-0671">Queuosine biosynthesis</keyword>
<evidence type="ECO:0000256" key="3">
    <source>
        <dbReference type="ARBA" id="ARBA00022694"/>
    </source>
</evidence>
<dbReference type="SUPFAM" id="SSF51713">
    <property type="entry name" value="tRNA-guanine transglycosylase"/>
    <property type="match status" value="1"/>
</dbReference>
<feature type="binding site" evidence="5">
    <location>
        <position position="171"/>
    </location>
    <ligand>
        <name>substrate</name>
    </ligand>
</feature>
<dbReference type="InterPro" id="IPR050076">
    <property type="entry name" value="ArchSynthase1/Queuine_TRR"/>
</dbReference>
<keyword evidence="5" id="KW-0479">Metal-binding</keyword>
<sequence>MSFGFEVAVRSGGRARTGTIHTPHGDIRTPAFIPVGTKASVKAVLPEAMADLGAQALLANAYHLYLQPGSDLVDEAGGLGRFMNWPGPTFTDSGGFQVMSLGAGFKKVLAMDTKGLVGDDVIAEGKTRRAHVDEDGVTFFSHLNGSRLRFTPEVSMTIQHQLGADIMFAFDELTTLMNTRDYQEASVARTHRWAVRCLRAHATLTEERVGKPYQALFGVIQGAQYEDLRRRAAADLAALEVDGFRFDGFGLGGALEKENLGRIIGWMVDELPEDRPRHLLGISEPEDLFEAVAFGADTFDCVNPSRVARNAAIYTADGRYNVNTARNRRAFEPLEAGCDCYTCTHYTRAYLHHLFKAKEMLASTLATIHNERFTVRLVDEIRASLESGEFDLFRNEFMGRYNARKTQ</sequence>
<comment type="subunit">
    <text evidence="5">Homodimer. Within each dimer, one monomer is responsible for RNA recognition and catalysis, while the other monomer binds to the replacement base PreQ1.</text>
</comment>
<keyword evidence="5" id="KW-0862">Zinc</keyword>
<evidence type="ECO:0000256" key="1">
    <source>
        <dbReference type="ARBA" id="ARBA00022676"/>
    </source>
</evidence>
<accession>A0AB37I1E0</accession>
<feature type="active site" description="Nucleophile" evidence="5">
    <location>
        <position position="300"/>
    </location>
</feature>
<feature type="binding site" evidence="5">
    <location>
        <position position="253"/>
    </location>
    <ligand>
        <name>substrate</name>
    </ligand>
</feature>
<feature type="active site" description="Proton acceptor" evidence="5">
    <location>
        <position position="92"/>
    </location>
</feature>
<dbReference type="GO" id="GO:0046872">
    <property type="term" value="F:metal ion binding"/>
    <property type="evidence" value="ECO:0007669"/>
    <property type="project" value="UniProtKB-KW"/>
</dbReference>
<feature type="binding site" evidence="5">
    <location>
        <position position="369"/>
    </location>
    <ligand>
        <name>Zn(2+)</name>
        <dbReference type="ChEBI" id="CHEBI:29105"/>
    </ligand>
</feature>
<evidence type="ECO:0000256" key="4">
    <source>
        <dbReference type="ARBA" id="ARBA00022785"/>
    </source>
</evidence>
<evidence type="ECO:0000313" key="7">
    <source>
        <dbReference type="EMBL" id="QUC12447.1"/>
    </source>
</evidence>
<dbReference type="PANTHER" id="PTHR46499:SF1">
    <property type="entry name" value="QUEUINE TRNA-RIBOSYLTRANSFERASE"/>
    <property type="match status" value="1"/>
</dbReference>
<comment type="caution">
    <text evidence="5">Lacks conserved residue(s) required for the propagation of feature annotation.</text>
</comment>
<keyword evidence="3 5" id="KW-0819">tRNA processing</keyword>
<evidence type="ECO:0000256" key="2">
    <source>
        <dbReference type="ARBA" id="ARBA00022679"/>
    </source>
</evidence>
<dbReference type="EC" id="2.4.2.29" evidence="5"/>
<dbReference type="RefSeq" id="WP_014846746.1">
    <property type="nucleotide sequence ID" value="NZ_CP040007.1"/>
</dbReference>
<protein>
    <recommendedName>
        <fullName evidence="5">Queuine tRNA-ribosyltransferase</fullName>
        <ecNumber evidence="5">2.4.2.29</ecNumber>
    </recommendedName>
    <alternativeName>
        <fullName evidence="5">Guanine insertion enzyme</fullName>
    </alternativeName>
    <alternativeName>
        <fullName evidence="5">tRNA-guanine transglycosylase</fullName>
    </alternativeName>
</protein>
<comment type="pathway">
    <text evidence="5">tRNA modification; tRNA-queuosine biosynthesis.</text>
</comment>
<dbReference type="AlphaFoldDB" id="A0AB37I1E0"/>
<dbReference type="GO" id="GO:0005829">
    <property type="term" value="C:cytosol"/>
    <property type="evidence" value="ECO:0007669"/>
    <property type="project" value="TreeGrafter"/>
</dbReference>
<evidence type="ECO:0000259" key="6">
    <source>
        <dbReference type="Pfam" id="PF01702"/>
    </source>
</evidence>
<dbReference type="NCBIfam" id="TIGR00430">
    <property type="entry name" value="Q_tRNA_tgt"/>
    <property type="match status" value="1"/>
</dbReference>
<feature type="binding site" evidence="5">
    <location>
        <position position="340"/>
    </location>
    <ligand>
        <name>Zn(2+)</name>
        <dbReference type="ChEBI" id="CHEBI:29105"/>
    </ligand>
</feature>
<organism evidence="7 8">
    <name type="scientific">Arachnia propionica</name>
    <dbReference type="NCBI Taxonomy" id="1750"/>
    <lineage>
        <taxon>Bacteria</taxon>
        <taxon>Bacillati</taxon>
        <taxon>Actinomycetota</taxon>
        <taxon>Actinomycetes</taxon>
        <taxon>Propionibacteriales</taxon>
        <taxon>Propionibacteriaceae</taxon>
        <taxon>Arachnia</taxon>
    </lineage>
</organism>
<dbReference type="GO" id="GO:0008479">
    <property type="term" value="F:tRNA-guanosine(34) queuine transglycosylase activity"/>
    <property type="evidence" value="ECO:0007669"/>
    <property type="project" value="UniProtKB-UniRule"/>
</dbReference>
<dbReference type="InterPro" id="IPR004803">
    <property type="entry name" value="TGT"/>
</dbReference>
<proteinExistence type="inferred from homology"/>
<comment type="similarity">
    <text evidence="5">Belongs to the queuine tRNA-ribosyltransferase family.</text>
</comment>
<feature type="binding site" evidence="5">
    <location>
        <position position="338"/>
    </location>
    <ligand>
        <name>Zn(2+)</name>
        <dbReference type="ChEBI" id="CHEBI:29105"/>
    </ligand>
</feature>
<dbReference type="InterPro" id="IPR002616">
    <property type="entry name" value="tRNA_ribo_trans-like"/>
</dbReference>
<evidence type="ECO:0000313" key="8">
    <source>
        <dbReference type="Proteomes" id="UP000677180"/>
    </source>
</evidence>
<dbReference type="NCBIfam" id="TIGR00449">
    <property type="entry name" value="tgt_general"/>
    <property type="match status" value="1"/>
</dbReference>
<dbReference type="EMBL" id="CP072385">
    <property type="protein sequence ID" value="QUC12447.1"/>
    <property type="molecule type" value="Genomic_DNA"/>
</dbReference>
<dbReference type="HAMAP" id="MF_00168">
    <property type="entry name" value="Q_tRNA_Tgt"/>
    <property type="match status" value="1"/>
</dbReference>
<comment type="catalytic activity">
    <reaction evidence="5">
        <text>7-aminomethyl-7-carbaguanine + guanosine(34) in tRNA = 7-aminomethyl-7-carbaguanosine(34) in tRNA + guanine</text>
        <dbReference type="Rhea" id="RHEA:24104"/>
        <dbReference type="Rhea" id="RHEA-COMP:10341"/>
        <dbReference type="Rhea" id="RHEA-COMP:10342"/>
        <dbReference type="ChEBI" id="CHEBI:16235"/>
        <dbReference type="ChEBI" id="CHEBI:58703"/>
        <dbReference type="ChEBI" id="CHEBI:74269"/>
        <dbReference type="ChEBI" id="CHEBI:82833"/>
        <dbReference type="EC" id="2.4.2.29"/>
    </reaction>
</comment>
<dbReference type="InterPro" id="IPR036511">
    <property type="entry name" value="TGT-like_sf"/>
</dbReference>
<keyword evidence="1 5" id="KW-0328">Glycosyltransferase</keyword>
<keyword evidence="2 5" id="KW-0808">Transferase</keyword>
<dbReference type="PANTHER" id="PTHR46499">
    <property type="entry name" value="QUEUINE TRNA-RIBOSYLTRANSFERASE"/>
    <property type="match status" value="1"/>
</dbReference>
<feature type="binding site" evidence="5">
    <location>
        <begin position="92"/>
        <end position="96"/>
    </location>
    <ligand>
        <name>substrate</name>
    </ligand>
</feature>
<comment type="function">
    <text evidence="5">Catalyzes the base-exchange of a guanine (G) residue with the queuine precursor 7-aminomethyl-7-deazaguanine (PreQ1) at position 34 (anticodon wobble position) in tRNAs with GU(N) anticodons (tRNA-Asp, -Asn, -His and -Tyr). Catalysis occurs through a double-displacement mechanism. The nucleophile active site attacks the C1' of nucleotide 34 to detach the guanine base from the RNA, forming a covalent enzyme-RNA intermediate. The proton acceptor active site deprotonates the incoming PreQ1, allowing a nucleophilic attack on the C1' of the ribose to form the product. After dissociation, two additional enzymatic reactions on the tRNA convert PreQ1 to queuine (Q), resulting in the hypermodified nucleoside queuosine (7-(((4,5-cis-dihydroxy-2-cyclopenten-1-yl)amino)methyl)-7-deazaguanosine).</text>
</comment>
<comment type="cofactor">
    <cofactor evidence="5">
        <name>Zn(2+)</name>
        <dbReference type="ChEBI" id="CHEBI:29105"/>
    </cofactor>
    <text evidence="5">Binds 1 zinc ion per subunit.</text>
</comment>
<dbReference type="Pfam" id="PF01702">
    <property type="entry name" value="TGT"/>
    <property type="match status" value="1"/>
</dbReference>
<feature type="binding site" evidence="5">
    <location>
        <position position="343"/>
    </location>
    <ligand>
        <name>Zn(2+)</name>
        <dbReference type="ChEBI" id="CHEBI:29105"/>
    </ligand>
</feature>
<feature type="domain" description="tRNA-guanine(15) transglycosylase-like" evidence="6">
    <location>
        <begin position="14"/>
        <end position="402"/>
    </location>
</feature>
<reference evidence="7" key="1">
    <citation type="submission" date="2021-03" db="EMBL/GenBank/DDBJ databases">
        <title>Human Oral Microbial Genomes.</title>
        <authorList>
            <person name="Johnston C.D."/>
            <person name="Chen T."/>
            <person name="Dewhirst F.E."/>
        </authorList>
    </citation>
    <scope>NUCLEOTIDE SEQUENCE</scope>
    <source>
        <strain evidence="7">F0714</strain>
    </source>
</reference>
<feature type="binding site" evidence="5">
    <location>
        <position position="221"/>
    </location>
    <ligand>
        <name>substrate</name>
    </ligand>
</feature>
<gene>
    <name evidence="5 7" type="primary">tgt</name>
    <name evidence="7" type="ORF">J5A53_07225</name>
</gene>
<dbReference type="GO" id="GO:0008616">
    <property type="term" value="P:tRNA queuosine(34) biosynthetic process"/>
    <property type="evidence" value="ECO:0007669"/>
    <property type="project" value="UniProtKB-UniRule"/>
</dbReference>
<dbReference type="Proteomes" id="UP000677180">
    <property type="component" value="Chromosome"/>
</dbReference>
<dbReference type="Gene3D" id="3.20.20.105">
    <property type="entry name" value="Queuine tRNA-ribosyltransferase-like"/>
    <property type="match status" value="1"/>
</dbReference>